<dbReference type="InterPro" id="IPR000182">
    <property type="entry name" value="GNAT_dom"/>
</dbReference>
<dbReference type="InterPro" id="IPR051556">
    <property type="entry name" value="N-term/lysine_N-AcTrnsfr"/>
</dbReference>
<dbReference type="Pfam" id="PF00583">
    <property type="entry name" value="Acetyltransf_1"/>
    <property type="match status" value="1"/>
</dbReference>
<feature type="domain" description="N-acetyltransferase" evidence="3">
    <location>
        <begin position="3"/>
        <end position="171"/>
    </location>
</feature>
<dbReference type="EMBL" id="CP047121">
    <property type="protein sequence ID" value="QHB51809.1"/>
    <property type="molecule type" value="Genomic_DNA"/>
</dbReference>
<dbReference type="PANTHER" id="PTHR42919">
    <property type="entry name" value="N-ALPHA-ACETYLTRANSFERASE"/>
    <property type="match status" value="1"/>
</dbReference>
<proteinExistence type="predicted"/>
<evidence type="ECO:0000256" key="2">
    <source>
        <dbReference type="ARBA" id="ARBA00023315"/>
    </source>
</evidence>
<keyword evidence="2" id="KW-0012">Acyltransferase</keyword>
<dbReference type="GeneID" id="69057954"/>
<dbReference type="SMR" id="A0A6P1E5G5"/>
<dbReference type="Proteomes" id="UP000465035">
    <property type="component" value="Chromosome"/>
</dbReference>
<dbReference type="Gene3D" id="3.40.630.30">
    <property type="match status" value="1"/>
</dbReference>
<dbReference type="GO" id="GO:0016747">
    <property type="term" value="F:acyltransferase activity, transferring groups other than amino-acyl groups"/>
    <property type="evidence" value="ECO:0007669"/>
    <property type="project" value="InterPro"/>
</dbReference>
<dbReference type="AlphaFoldDB" id="A0A6P1E5G5"/>
<evidence type="ECO:0000256" key="1">
    <source>
        <dbReference type="ARBA" id="ARBA00022679"/>
    </source>
</evidence>
<reference evidence="4 5" key="1">
    <citation type="submission" date="2019-12" db="EMBL/GenBank/DDBJ databases">
        <title>Lactobacillus hilgardii FLUB.</title>
        <authorList>
            <person name="Gustaw K."/>
        </authorList>
    </citation>
    <scope>NUCLEOTIDE SEQUENCE [LARGE SCALE GENOMIC DNA]</scope>
    <source>
        <strain evidence="4 5">FLUB</strain>
    </source>
</reference>
<evidence type="ECO:0000259" key="3">
    <source>
        <dbReference type="PROSITE" id="PS51186"/>
    </source>
</evidence>
<sequence>MAVLLRECTLEDVQALQKISCETFTDTFGDVNTQENLEKYLANAYSIRQLKSELSDPESAFFFIYQEDQLAGYLKVNFGDNQTEEYGTDKLEIQRIYIRKAFKHLGLGTHLMHKAFEVANQLHKHHIWLGVWENNVTAQKFYRKLGFNQIGDHVFTLGDNRQRDIIMSIDI</sequence>
<dbReference type="PANTHER" id="PTHR42919:SF8">
    <property type="entry name" value="N-ALPHA-ACETYLTRANSFERASE 50"/>
    <property type="match status" value="1"/>
</dbReference>
<dbReference type="PROSITE" id="PS51186">
    <property type="entry name" value="GNAT"/>
    <property type="match status" value="1"/>
</dbReference>
<dbReference type="InterPro" id="IPR016181">
    <property type="entry name" value="Acyl_CoA_acyltransferase"/>
</dbReference>
<dbReference type="SUPFAM" id="SSF55729">
    <property type="entry name" value="Acyl-CoA N-acyltransferases (Nat)"/>
    <property type="match status" value="1"/>
</dbReference>
<organism evidence="4 5">
    <name type="scientific">Lentilactobacillus hilgardii</name>
    <name type="common">Lactobacillus hilgardii</name>
    <dbReference type="NCBI Taxonomy" id="1588"/>
    <lineage>
        <taxon>Bacteria</taxon>
        <taxon>Bacillati</taxon>
        <taxon>Bacillota</taxon>
        <taxon>Bacilli</taxon>
        <taxon>Lactobacillales</taxon>
        <taxon>Lactobacillaceae</taxon>
        <taxon>Lentilactobacillus</taxon>
    </lineage>
</organism>
<protein>
    <submittedName>
        <fullName evidence="4">GNAT family N-acetyltransferase</fullName>
    </submittedName>
</protein>
<evidence type="ECO:0000313" key="5">
    <source>
        <dbReference type="Proteomes" id="UP000465035"/>
    </source>
</evidence>
<dbReference type="RefSeq" id="WP_035444725.1">
    <property type="nucleotide sequence ID" value="NZ_CABKOL010000102.1"/>
</dbReference>
<accession>A0A6P1E5G5</accession>
<evidence type="ECO:0000313" key="4">
    <source>
        <dbReference type="EMBL" id="QHB51809.1"/>
    </source>
</evidence>
<dbReference type="CDD" id="cd04301">
    <property type="entry name" value="NAT_SF"/>
    <property type="match status" value="1"/>
</dbReference>
<keyword evidence="1 4" id="KW-0808">Transferase</keyword>
<name>A0A6P1E5G5_LENHI</name>
<gene>
    <name evidence="4" type="ORF">GQR93_06240</name>
</gene>